<accession>A0A2N3NJ59</accession>
<dbReference type="InterPro" id="IPR043519">
    <property type="entry name" value="NT_sf"/>
</dbReference>
<evidence type="ECO:0000313" key="2">
    <source>
        <dbReference type="EMBL" id="PKS12470.1"/>
    </source>
</evidence>
<comment type="caution">
    <text evidence="2">The sequence shown here is derived from an EMBL/GenBank/DDBJ whole genome shotgun (WGS) entry which is preliminary data.</text>
</comment>
<keyword evidence="3" id="KW-1185">Reference proteome</keyword>
<organism evidence="2 3">
    <name type="scientific">Lomentospora prolificans</name>
    <dbReference type="NCBI Taxonomy" id="41688"/>
    <lineage>
        <taxon>Eukaryota</taxon>
        <taxon>Fungi</taxon>
        <taxon>Dikarya</taxon>
        <taxon>Ascomycota</taxon>
        <taxon>Pezizomycotina</taxon>
        <taxon>Sordariomycetes</taxon>
        <taxon>Hypocreomycetidae</taxon>
        <taxon>Microascales</taxon>
        <taxon>Microascaceae</taxon>
        <taxon>Lomentospora</taxon>
    </lineage>
</organism>
<evidence type="ECO:0000313" key="3">
    <source>
        <dbReference type="Proteomes" id="UP000233524"/>
    </source>
</evidence>
<dbReference type="InParanoid" id="A0A2N3NJ59"/>
<proteinExistence type="predicted"/>
<dbReference type="AlphaFoldDB" id="A0A2N3NJ59"/>
<dbReference type="CDD" id="cd05403">
    <property type="entry name" value="NT_KNTase_like"/>
    <property type="match status" value="1"/>
</dbReference>
<dbReference type="Gene3D" id="3.30.460.10">
    <property type="entry name" value="Beta Polymerase, domain 2"/>
    <property type="match status" value="1"/>
</dbReference>
<reference evidence="2 3" key="1">
    <citation type="journal article" date="2017" name="G3 (Bethesda)">
        <title>First Draft Genome Sequence of the Pathogenic Fungus Lomentospora prolificans (Formerly Scedosporium prolificans).</title>
        <authorList>
            <person name="Luo R."/>
            <person name="Zimin A."/>
            <person name="Workman R."/>
            <person name="Fan Y."/>
            <person name="Pertea G."/>
            <person name="Grossman N."/>
            <person name="Wear M.P."/>
            <person name="Jia B."/>
            <person name="Miller H."/>
            <person name="Casadevall A."/>
            <person name="Timp W."/>
            <person name="Zhang S.X."/>
            <person name="Salzberg S.L."/>
        </authorList>
    </citation>
    <scope>NUCLEOTIDE SEQUENCE [LARGE SCALE GENOMIC DNA]</scope>
    <source>
        <strain evidence="2 3">JHH-5317</strain>
    </source>
</reference>
<dbReference type="VEuPathDB" id="FungiDB:jhhlp_000676"/>
<dbReference type="OrthoDB" id="4563317at2759"/>
<sequence length="262" mass="30105">MHEHHQQTIEKAKAHFEADSSIEALLLCGSIAHGYANAESDIDVLILLSDEDHAKRESEGLPMTLYDPSLATYEGGYVDGKYISKAFIRQVIARGSEPARYAFDGVEILFNRTDGLEDLLKEAATYPTAEKNDRIIKFHAQFEAWKWFCCEAKKKNNPYLLNMAVSKLVLFGTRLILAYNELLYPFHKWMLKVLEGAKEKPEGMVEAAEKLCREPTSENIEAFYNLVKSFRKWEGDPKTWSYRFLMDVELTWMDGWTSVDDI</sequence>
<gene>
    <name evidence="2" type="ORF">jhhlp_000676</name>
</gene>
<dbReference type="InterPro" id="IPR041633">
    <property type="entry name" value="Polbeta"/>
</dbReference>
<protein>
    <recommendedName>
        <fullName evidence="1">Polymerase beta nucleotidyltransferase domain-containing protein</fullName>
    </recommendedName>
</protein>
<dbReference type="SUPFAM" id="SSF81301">
    <property type="entry name" value="Nucleotidyltransferase"/>
    <property type="match status" value="1"/>
</dbReference>
<dbReference type="EMBL" id="NLAX01000003">
    <property type="protein sequence ID" value="PKS12470.1"/>
    <property type="molecule type" value="Genomic_DNA"/>
</dbReference>
<dbReference type="Pfam" id="PF18765">
    <property type="entry name" value="Polbeta"/>
    <property type="match status" value="1"/>
</dbReference>
<dbReference type="Proteomes" id="UP000233524">
    <property type="component" value="Unassembled WGS sequence"/>
</dbReference>
<name>A0A2N3NJ59_9PEZI</name>
<feature type="domain" description="Polymerase beta nucleotidyltransferase" evidence="1">
    <location>
        <begin position="10"/>
        <end position="55"/>
    </location>
</feature>
<evidence type="ECO:0000259" key="1">
    <source>
        <dbReference type="Pfam" id="PF18765"/>
    </source>
</evidence>